<name>A0ABW0ZH40_9ACTN</name>
<keyword evidence="6 9" id="KW-1133">Transmembrane helix</keyword>
<keyword evidence="5" id="KW-0029">Amino-acid transport</keyword>
<feature type="transmembrane region" description="Helical" evidence="9">
    <location>
        <begin position="188"/>
        <end position="208"/>
    </location>
</feature>
<evidence type="ECO:0000256" key="5">
    <source>
        <dbReference type="ARBA" id="ARBA00022970"/>
    </source>
</evidence>
<feature type="transmembrane region" description="Helical" evidence="9">
    <location>
        <begin position="92"/>
        <end position="113"/>
    </location>
</feature>
<comment type="subcellular location">
    <subcellularLocation>
        <location evidence="1">Cell membrane</location>
        <topology evidence="1">Multi-pass membrane protein</topology>
    </subcellularLocation>
</comment>
<evidence type="ECO:0000256" key="9">
    <source>
        <dbReference type="SAM" id="Phobius"/>
    </source>
</evidence>
<evidence type="ECO:0000313" key="10">
    <source>
        <dbReference type="EMBL" id="MFC5729367.1"/>
    </source>
</evidence>
<evidence type="ECO:0000256" key="4">
    <source>
        <dbReference type="ARBA" id="ARBA00022692"/>
    </source>
</evidence>
<dbReference type="PANTHER" id="PTHR11795:SF451">
    <property type="entry name" value="ABC TRANSPORTER PERMEASE PROTEIN"/>
    <property type="match status" value="1"/>
</dbReference>
<dbReference type="RefSeq" id="WP_136432914.1">
    <property type="nucleotide sequence ID" value="NZ_JBHSNS010000004.1"/>
</dbReference>
<keyword evidence="2" id="KW-0813">Transport</keyword>
<accession>A0ABW0ZH40</accession>
<comment type="caution">
    <text evidence="10">The sequence shown here is derived from an EMBL/GenBank/DDBJ whole genome shotgun (WGS) entry which is preliminary data.</text>
</comment>
<dbReference type="InterPro" id="IPR052157">
    <property type="entry name" value="BCAA_transport_permease"/>
</dbReference>
<dbReference type="Pfam" id="PF02653">
    <property type="entry name" value="BPD_transp_2"/>
    <property type="match status" value="1"/>
</dbReference>
<feature type="transmembrane region" description="Helical" evidence="9">
    <location>
        <begin position="214"/>
        <end position="233"/>
    </location>
</feature>
<proteinExistence type="inferred from homology"/>
<feature type="transmembrane region" description="Helical" evidence="9">
    <location>
        <begin position="142"/>
        <end position="159"/>
    </location>
</feature>
<feature type="transmembrane region" description="Helical" evidence="9">
    <location>
        <begin position="60"/>
        <end position="80"/>
    </location>
</feature>
<keyword evidence="7 9" id="KW-0472">Membrane</keyword>
<feature type="transmembrane region" description="Helical" evidence="9">
    <location>
        <begin position="34"/>
        <end position="54"/>
    </location>
</feature>
<evidence type="ECO:0000256" key="1">
    <source>
        <dbReference type="ARBA" id="ARBA00004651"/>
    </source>
</evidence>
<feature type="transmembrane region" description="Helical" evidence="9">
    <location>
        <begin position="265"/>
        <end position="286"/>
    </location>
</feature>
<sequence length="292" mass="30120">MDRFVFLTVNGVALGAIYASVAIALVIIFRTTRVLNFAQGAMAVASAYGGMAVIEYSGSYWLGFTTALVLGGALGAAARLTVFRSADRQGHLNPIVIGIGLLIVIESALAIAFGPTERHLSTAFSRDLLHLGGTALLSRQDLFTLLAVGVVMSLLAWTLTRTRIGLQMRATAFNPVVARLHGIKVGHILTLGWVIAGVVGALAAMLVVPTGLGLFPQAMDLVFVLGFTSAVIGGLDSLSGAMIGGVATGLALSYASGYLGSELTYVAAFVLLLGVLLLKPAGLFAGTTARSV</sequence>
<dbReference type="InterPro" id="IPR001851">
    <property type="entry name" value="ABC_transp_permease"/>
</dbReference>
<evidence type="ECO:0000256" key="7">
    <source>
        <dbReference type="ARBA" id="ARBA00023136"/>
    </source>
</evidence>
<reference evidence="11" key="1">
    <citation type="journal article" date="2019" name="Int. J. Syst. Evol. Microbiol.">
        <title>The Global Catalogue of Microorganisms (GCM) 10K type strain sequencing project: providing services to taxonomists for standard genome sequencing and annotation.</title>
        <authorList>
            <consortium name="The Broad Institute Genomics Platform"/>
            <consortium name="The Broad Institute Genome Sequencing Center for Infectious Disease"/>
            <person name="Wu L."/>
            <person name="Ma J."/>
        </authorList>
    </citation>
    <scope>NUCLEOTIDE SEQUENCE [LARGE SCALE GENOMIC DNA]</scope>
    <source>
        <strain evidence="11">YIM 94188</strain>
    </source>
</reference>
<evidence type="ECO:0000313" key="11">
    <source>
        <dbReference type="Proteomes" id="UP001596072"/>
    </source>
</evidence>
<evidence type="ECO:0000256" key="3">
    <source>
        <dbReference type="ARBA" id="ARBA00022475"/>
    </source>
</evidence>
<evidence type="ECO:0000256" key="6">
    <source>
        <dbReference type="ARBA" id="ARBA00022989"/>
    </source>
</evidence>
<dbReference type="PANTHER" id="PTHR11795">
    <property type="entry name" value="BRANCHED-CHAIN AMINO ACID TRANSPORT SYSTEM PERMEASE PROTEIN LIVH"/>
    <property type="match status" value="1"/>
</dbReference>
<feature type="transmembrane region" description="Helical" evidence="9">
    <location>
        <begin position="6"/>
        <end position="27"/>
    </location>
</feature>
<gene>
    <name evidence="10" type="ORF">ACFPQB_10600</name>
</gene>
<organism evidence="10 11">
    <name type="scientific">Nocardioides vastitatis</name>
    <dbReference type="NCBI Taxonomy" id="2568655"/>
    <lineage>
        <taxon>Bacteria</taxon>
        <taxon>Bacillati</taxon>
        <taxon>Actinomycetota</taxon>
        <taxon>Actinomycetes</taxon>
        <taxon>Propionibacteriales</taxon>
        <taxon>Nocardioidaceae</taxon>
        <taxon>Nocardioides</taxon>
    </lineage>
</organism>
<evidence type="ECO:0000256" key="2">
    <source>
        <dbReference type="ARBA" id="ARBA00022448"/>
    </source>
</evidence>
<protein>
    <submittedName>
        <fullName evidence="10">Branched-chain amino acid ABC transporter permease</fullName>
    </submittedName>
</protein>
<keyword evidence="4 9" id="KW-0812">Transmembrane</keyword>
<keyword evidence="11" id="KW-1185">Reference proteome</keyword>
<evidence type="ECO:0000256" key="8">
    <source>
        <dbReference type="ARBA" id="ARBA00037998"/>
    </source>
</evidence>
<keyword evidence="3" id="KW-1003">Cell membrane</keyword>
<comment type="similarity">
    <text evidence="8">Belongs to the binding-protein-dependent transport system permease family. LivHM subfamily.</text>
</comment>
<dbReference type="CDD" id="cd06582">
    <property type="entry name" value="TM_PBP1_LivH_like"/>
    <property type="match status" value="1"/>
</dbReference>
<dbReference type="EMBL" id="JBHSNS010000004">
    <property type="protein sequence ID" value="MFC5729367.1"/>
    <property type="molecule type" value="Genomic_DNA"/>
</dbReference>
<dbReference type="Proteomes" id="UP001596072">
    <property type="component" value="Unassembled WGS sequence"/>
</dbReference>